<dbReference type="InterPro" id="IPR011141">
    <property type="entry name" value="Polyketide_synthase_type-III"/>
</dbReference>
<dbReference type="Gene3D" id="3.40.47.10">
    <property type="match status" value="2"/>
</dbReference>
<dbReference type="InterPro" id="IPR001099">
    <property type="entry name" value="Chalcone/stilbene_synt_N"/>
</dbReference>
<dbReference type="Proteomes" id="UP000636918">
    <property type="component" value="Unassembled WGS sequence"/>
</dbReference>
<evidence type="ECO:0000256" key="1">
    <source>
        <dbReference type="ARBA" id="ARBA00005531"/>
    </source>
</evidence>
<feature type="domain" description="Chalcone/stilbene synthase N-terminal" evidence="4">
    <location>
        <begin position="3"/>
        <end position="197"/>
    </location>
</feature>
<dbReference type="EMBL" id="JAERSG010000002">
    <property type="protein sequence ID" value="MBL0747596.1"/>
    <property type="molecule type" value="Genomic_DNA"/>
</dbReference>
<evidence type="ECO:0000313" key="6">
    <source>
        <dbReference type="EMBL" id="MBL0747596.1"/>
    </source>
</evidence>
<accession>A0ABS1L7C1</accession>
<organism evidence="6 7">
    <name type="scientific">Nocardioides baculatus</name>
    <dbReference type="NCBI Taxonomy" id="2801337"/>
    <lineage>
        <taxon>Bacteria</taxon>
        <taxon>Bacillati</taxon>
        <taxon>Actinomycetota</taxon>
        <taxon>Actinomycetes</taxon>
        <taxon>Propionibacteriales</taxon>
        <taxon>Nocardioidaceae</taxon>
        <taxon>Nocardioides</taxon>
    </lineage>
</organism>
<evidence type="ECO:0000313" key="7">
    <source>
        <dbReference type="Proteomes" id="UP000636918"/>
    </source>
</evidence>
<keyword evidence="7" id="KW-1185">Reference proteome</keyword>
<evidence type="ECO:0000259" key="4">
    <source>
        <dbReference type="Pfam" id="PF00195"/>
    </source>
</evidence>
<reference evidence="6 7" key="1">
    <citation type="submission" date="2021-01" db="EMBL/GenBank/DDBJ databases">
        <title>Genome seq and assembly of Nocardiodes sp. G10.</title>
        <authorList>
            <person name="Chhetri G."/>
        </authorList>
    </citation>
    <scope>NUCLEOTIDE SEQUENCE [LARGE SCALE GENOMIC DNA]</scope>
    <source>
        <strain evidence="6 7">G10</strain>
    </source>
</reference>
<name>A0ABS1L7C1_9ACTN</name>
<dbReference type="CDD" id="cd00831">
    <property type="entry name" value="CHS_like"/>
    <property type="match status" value="1"/>
</dbReference>
<sequence>MRILATRSALPPHSYPQAEITEAFAEVISERSVDHALLRRFHRNAGVERRHLVLPLADYATLGDFGHANDLFIEHAVELGAQALVDALKAADLTPSDVDLVVTATVTGLAVPSLDARIAGVVGLRQDVRRMPLVGLGCVAGAAGIARVHDYLLGHPDHVAVLVAVELCSLTVQRDDTSVPNLVASGLFGDGASAVVAVGDARDGGAVRVLDSRSRLYPDSERTMGFDVAGSGLRIVLDAEVPHLVERFIRDDVDAFLADHDLTRDDIGWWVCHPGGPKVIEALQAALEVPREAVQLTWESLARVGNLSSVSVLHVLEDTLDQRPPEPGSHGVLLAMGPGFCSEIVLLRADA</sequence>
<dbReference type="InterPro" id="IPR016039">
    <property type="entry name" value="Thiolase-like"/>
</dbReference>
<dbReference type="RefSeq" id="WP_201935392.1">
    <property type="nucleotide sequence ID" value="NZ_JAERSG010000002.1"/>
</dbReference>
<dbReference type="PIRSF" id="PIRSF000451">
    <property type="entry name" value="PKS_III"/>
    <property type="match status" value="1"/>
</dbReference>
<comment type="caution">
    <text evidence="6">The sequence shown here is derived from an EMBL/GenBank/DDBJ whole genome shotgun (WGS) entry which is preliminary data.</text>
</comment>
<evidence type="ECO:0000259" key="5">
    <source>
        <dbReference type="Pfam" id="PF02797"/>
    </source>
</evidence>
<dbReference type="SUPFAM" id="SSF53901">
    <property type="entry name" value="Thiolase-like"/>
    <property type="match status" value="1"/>
</dbReference>
<gene>
    <name evidence="6" type="ORF">JI751_08245</name>
</gene>
<feature type="domain" description="Chalcone/stilbene synthase C-terminal" evidence="5">
    <location>
        <begin position="215"/>
        <end position="348"/>
    </location>
</feature>
<dbReference type="Pfam" id="PF00195">
    <property type="entry name" value="Chal_sti_synt_N"/>
    <property type="match status" value="1"/>
</dbReference>
<dbReference type="PANTHER" id="PTHR11877:SF99">
    <property type="entry name" value="1,3,6,8-TETRAHYDROXYNAPHTHALENE SYNTHASE"/>
    <property type="match status" value="1"/>
</dbReference>
<comment type="similarity">
    <text evidence="1">Belongs to the thiolase-like superfamily. Chalcone/stilbene synthases family.</text>
</comment>
<proteinExistence type="inferred from homology"/>
<evidence type="ECO:0000256" key="2">
    <source>
        <dbReference type="ARBA" id="ARBA00022679"/>
    </source>
</evidence>
<evidence type="ECO:0000256" key="3">
    <source>
        <dbReference type="ARBA" id="ARBA00023315"/>
    </source>
</evidence>
<keyword evidence="3" id="KW-0012">Acyltransferase</keyword>
<protein>
    <submittedName>
        <fullName evidence="6">Type III polyketide synthase</fullName>
    </submittedName>
</protein>
<dbReference type="Pfam" id="PF02797">
    <property type="entry name" value="Chal_sti_synt_C"/>
    <property type="match status" value="1"/>
</dbReference>
<dbReference type="InterPro" id="IPR012328">
    <property type="entry name" value="Chalcone/stilbene_synt_C"/>
</dbReference>
<dbReference type="PANTHER" id="PTHR11877">
    <property type="entry name" value="HYDROXYMETHYLGLUTARYL-COA SYNTHASE"/>
    <property type="match status" value="1"/>
</dbReference>
<keyword evidence="2" id="KW-0808">Transferase</keyword>